<name>A0A2M6WVR6_9BACT</name>
<reference evidence="2" key="1">
    <citation type="submission" date="2017-09" db="EMBL/GenBank/DDBJ databases">
        <title>Depth-based differentiation of microbial function through sediment-hosted aquifers and enrichment of novel symbionts in the deep terrestrial subsurface.</title>
        <authorList>
            <person name="Probst A.J."/>
            <person name="Ladd B."/>
            <person name="Jarett J.K."/>
            <person name="Geller-Mcgrath D.E."/>
            <person name="Sieber C.M.K."/>
            <person name="Emerson J.B."/>
            <person name="Anantharaman K."/>
            <person name="Thomas B.C."/>
            <person name="Malmstrom R."/>
            <person name="Stieglmeier M."/>
            <person name="Klingl A."/>
            <person name="Woyke T."/>
            <person name="Ryan C.M."/>
            <person name="Banfield J.F."/>
        </authorList>
    </citation>
    <scope>NUCLEOTIDE SEQUENCE [LARGE SCALE GENOMIC DNA]</scope>
</reference>
<comment type="caution">
    <text evidence="1">The sequence shown here is derived from an EMBL/GenBank/DDBJ whole genome shotgun (WGS) entry which is preliminary data.</text>
</comment>
<accession>A0A2M6WVR6</accession>
<organism evidence="1 2">
    <name type="scientific">Candidatus Campbellbacteria bacterium CG10_big_fil_rev_8_21_14_0_10_35_52</name>
    <dbReference type="NCBI Taxonomy" id="1974527"/>
    <lineage>
        <taxon>Bacteria</taxon>
        <taxon>Candidatus Campbelliibacteriota</taxon>
    </lineage>
</organism>
<evidence type="ECO:0000313" key="2">
    <source>
        <dbReference type="Proteomes" id="UP000230481"/>
    </source>
</evidence>
<proteinExistence type="predicted"/>
<gene>
    <name evidence="1" type="ORF">COT82_00675</name>
</gene>
<sequence>MGWEAALPARQRRAKPAKISFLNGRNFLRAHEIKKRDSGEKVFGLPRGRVSFPQKRFMQSLKYPAKLNTPYAWRI</sequence>
<dbReference type="Proteomes" id="UP000230481">
    <property type="component" value="Unassembled WGS sequence"/>
</dbReference>
<dbReference type="AlphaFoldDB" id="A0A2M6WVR6"/>
<dbReference type="EMBL" id="PFAA01000017">
    <property type="protein sequence ID" value="PIT96897.1"/>
    <property type="molecule type" value="Genomic_DNA"/>
</dbReference>
<evidence type="ECO:0000313" key="1">
    <source>
        <dbReference type="EMBL" id="PIT96897.1"/>
    </source>
</evidence>
<protein>
    <submittedName>
        <fullName evidence="1">Uncharacterized protein</fullName>
    </submittedName>
</protein>